<dbReference type="InterPro" id="IPR014710">
    <property type="entry name" value="RmlC-like_jellyroll"/>
</dbReference>
<evidence type="ECO:0000256" key="1">
    <source>
        <dbReference type="ARBA" id="ARBA00022723"/>
    </source>
</evidence>
<feature type="domain" description="Cupin type-2" evidence="2">
    <location>
        <begin position="45"/>
        <end position="113"/>
    </location>
</feature>
<dbReference type="Gene3D" id="2.60.120.10">
    <property type="entry name" value="Jelly Rolls"/>
    <property type="match status" value="1"/>
</dbReference>
<dbReference type="InterPro" id="IPR013096">
    <property type="entry name" value="Cupin_2"/>
</dbReference>
<protein>
    <recommendedName>
        <fullName evidence="2">Cupin type-2 domain-containing protein</fullName>
    </recommendedName>
</protein>
<dbReference type="OrthoDB" id="9791297at2"/>
<name>A0A4R8M169_9BACT</name>
<keyword evidence="4" id="KW-1185">Reference proteome</keyword>
<dbReference type="PANTHER" id="PTHR35848">
    <property type="entry name" value="OXALATE-BINDING PROTEIN"/>
    <property type="match status" value="1"/>
</dbReference>
<evidence type="ECO:0000313" key="3">
    <source>
        <dbReference type="EMBL" id="TDY55345.1"/>
    </source>
</evidence>
<evidence type="ECO:0000259" key="2">
    <source>
        <dbReference type="Pfam" id="PF07883"/>
    </source>
</evidence>
<dbReference type="GO" id="GO:0046872">
    <property type="term" value="F:metal ion binding"/>
    <property type="evidence" value="ECO:0007669"/>
    <property type="project" value="UniProtKB-KW"/>
</dbReference>
<accession>A0A4R8M169</accession>
<dbReference type="AlphaFoldDB" id="A0A4R8M169"/>
<dbReference type="Proteomes" id="UP000295066">
    <property type="component" value="Unassembled WGS sequence"/>
</dbReference>
<dbReference type="InterPro" id="IPR011051">
    <property type="entry name" value="RmlC_Cupin_sf"/>
</dbReference>
<dbReference type="SUPFAM" id="SSF51182">
    <property type="entry name" value="RmlC-like cupins"/>
    <property type="match status" value="1"/>
</dbReference>
<dbReference type="RefSeq" id="WP_133959017.1">
    <property type="nucleotide sequence ID" value="NZ_SORI01000025.1"/>
</dbReference>
<proteinExistence type="predicted"/>
<comment type="caution">
    <text evidence="3">The sequence shown here is derived from an EMBL/GenBank/DDBJ whole genome shotgun (WGS) entry which is preliminary data.</text>
</comment>
<dbReference type="EMBL" id="SORI01000025">
    <property type="protein sequence ID" value="TDY55345.1"/>
    <property type="molecule type" value="Genomic_DNA"/>
</dbReference>
<organism evidence="3 4">
    <name type="scientific">Aminivibrio pyruvatiphilus</name>
    <dbReference type="NCBI Taxonomy" id="1005740"/>
    <lineage>
        <taxon>Bacteria</taxon>
        <taxon>Thermotogati</taxon>
        <taxon>Synergistota</taxon>
        <taxon>Synergistia</taxon>
        <taxon>Synergistales</taxon>
        <taxon>Aminobacteriaceae</taxon>
        <taxon>Aminivibrio</taxon>
    </lineage>
</organism>
<evidence type="ECO:0000313" key="4">
    <source>
        <dbReference type="Proteomes" id="UP000295066"/>
    </source>
</evidence>
<reference evidence="3 4" key="1">
    <citation type="submission" date="2019-03" db="EMBL/GenBank/DDBJ databases">
        <title>Genomic Encyclopedia of Type Strains, Phase IV (KMG-IV): sequencing the most valuable type-strain genomes for metagenomic binning, comparative biology and taxonomic classification.</title>
        <authorList>
            <person name="Goeker M."/>
        </authorList>
    </citation>
    <scope>NUCLEOTIDE SEQUENCE [LARGE SCALE GENOMIC DNA]</scope>
    <source>
        <strain evidence="3 4">DSM 25964</strain>
    </source>
</reference>
<sequence length="125" mass="13796">MTCSKCHAGRLKDIPQAHDAVQPAGIERRIVFAPGKFWDDYVARFFTVEKGAQTPFHTHDWPHYVLIMGGSCDARIDGETYRLEGGCWAHVPSGVEHNFTNTGDSPLEFVCIVPPKGDPAGTRKA</sequence>
<dbReference type="Pfam" id="PF07883">
    <property type="entry name" value="Cupin_2"/>
    <property type="match status" value="1"/>
</dbReference>
<keyword evidence="1" id="KW-0479">Metal-binding</keyword>
<dbReference type="InterPro" id="IPR051610">
    <property type="entry name" value="GPI/OXD"/>
</dbReference>
<dbReference type="PANTHER" id="PTHR35848:SF6">
    <property type="entry name" value="CUPIN TYPE-2 DOMAIN-CONTAINING PROTEIN"/>
    <property type="match status" value="1"/>
</dbReference>
<gene>
    <name evidence="3" type="ORF">C8D99_12526</name>
</gene>